<protein>
    <submittedName>
        <fullName evidence="2">Uncharacterized protein</fullName>
    </submittedName>
</protein>
<evidence type="ECO:0000313" key="2">
    <source>
        <dbReference type="EMBL" id="KAH6603425.1"/>
    </source>
</evidence>
<reference evidence="2" key="1">
    <citation type="submission" date="2021-08" db="EMBL/GenBank/DDBJ databases">
        <title>Chromosome-Level Trichoderma cornu-damae using Hi-C Data.</title>
        <authorList>
            <person name="Kim C.S."/>
        </authorList>
    </citation>
    <scope>NUCLEOTIDE SEQUENCE</scope>
    <source>
        <strain evidence="2">KA19-0412C</strain>
    </source>
</reference>
<feature type="region of interest" description="Disordered" evidence="1">
    <location>
        <begin position="1"/>
        <end position="40"/>
    </location>
</feature>
<sequence>MADTAVIPPTKVVKRGRKKKDDNAPKAPPKPMNATPSARPIVPPCENCILSAIAGKGDFSRTALRLQFDLLKAGGEPMAGVPGIAPRTLDDDDDGGDAAALVNALNVLGGEIKKLAKK</sequence>
<evidence type="ECO:0000256" key="1">
    <source>
        <dbReference type="SAM" id="MobiDB-lite"/>
    </source>
</evidence>
<dbReference type="EMBL" id="JAIWOZ010000007">
    <property type="protein sequence ID" value="KAH6603425.1"/>
    <property type="molecule type" value="Genomic_DNA"/>
</dbReference>
<evidence type="ECO:0000313" key="3">
    <source>
        <dbReference type="Proteomes" id="UP000827724"/>
    </source>
</evidence>
<proteinExistence type="predicted"/>
<gene>
    <name evidence="2" type="ORF">Trco_008200</name>
</gene>
<name>A0A9P8QDV9_9HYPO</name>
<dbReference type="Proteomes" id="UP000827724">
    <property type="component" value="Unassembled WGS sequence"/>
</dbReference>
<dbReference type="AlphaFoldDB" id="A0A9P8QDV9"/>
<keyword evidence="3" id="KW-1185">Reference proteome</keyword>
<comment type="caution">
    <text evidence="2">The sequence shown here is derived from an EMBL/GenBank/DDBJ whole genome shotgun (WGS) entry which is preliminary data.</text>
</comment>
<accession>A0A9P8QDV9</accession>
<organism evidence="2 3">
    <name type="scientific">Trichoderma cornu-damae</name>
    <dbReference type="NCBI Taxonomy" id="654480"/>
    <lineage>
        <taxon>Eukaryota</taxon>
        <taxon>Fungi</taxon>
        <taxon>Dikarya</taxon>
        <taxon>Ascomycota</taxon>
        <taxon>Pezizomycotina</taxon>
        <taxon>Sordariomycetes</taxon>
        <taxon>Hypocreomycetidae</taxon>
        <taxon>Hypocreales</taxon>
        <taxon>Hypocreaceae</taxon>
        <taxon>Trichoderma</taxon>
    </lineage>
</organism>